<accession>A0ABV1VTK0</accession>
<name>A0ABV1VTK0_9ACTN</name>
<sequence>MISRPTGQAQGPEVGLPSGDEPEDFLGGTAVLPNGHAWGLDDDSWLFLCQFKRPRSPRPGSWQGRA</sequence>
<evidence type="ECO:0000313" key="3">
    <source>
        <dbReference type="Proteomes" id="UP001490330"/>
    </source>
</evidence>
<proteinExistence type="predicted"/>
<comment type="caution">
    <text evidence="2">The sequence shown here is derived from an EMBL/GenBank/DDBJ whole genome shotgun (WGS) entry which is preliminary data.</text>
</comment>
<dbReference type="Proteomes" id="UP001490330">
    <property type="component" value="Unassembled WGS sequence"/>
</dbReference>
<evidence type="ECO:0000313" key="2">
    <source>
        <dbReference type="EMBL" id="MER6909825.1"/>
    </source>
</evidence>
<organism evidence="2 3">
    <name type="scientific">Streptomyces flaveolus</name>
    <dbReference type="NCBI Taxonomy" id="67297"/>
    <lineage>
        <taxon>Bacteria</taxon>
        <taxon>Bacillati</taxon>
        <taxon>Actinomycetota</taxon>
        <taxon>Actinomycetes</taxon>
        <taxon>Kitasatosporales</taxon>
        <taxon>Streptomycetaceae</taxon>
        <taxon>Streptomyces</taxon>
    </lineage>
</organism>
<evidence type="ECO:0000256" key="1">
    <source>
        <dbReference type="SAM" id="MobiDB-lite"/>
    </source>
</evidence>
<dbReference type="EMBL" id="JBEPCV010000081">
    <property type="protein sequence ID" value="MER6909825.1"/>
    <property type="molecule type" value="Genomic_DNA"/>
</dbReference>
<protein>
    <submittedName>
        <fullName evidence="2">Uncharacterized protein</fullName>
    </submittedName>
</protein>
<gene>
    <name evidence="2" type="ORF">ABT322_40255</name>
</gene>
<keyword evidence="3" id="KW-1185">Reference proteome</keyword>
<feature type="region of interest" description="Disordered" evidence="1">
    <location>
        <begin position="1"/>
        <end position="26"/>
    </location>
</feature>
<dbReference type="RefSeq" id="WP_350722019.1">
    <property type="nucleotide sequence ID" value="NZ_JBEPCO010000033.1"/>
</dbReference>
<reference evidence="2 3" key="1">
    <citation type="submission" date="2024-06" db="EMBL/GenBank/DDBJ databases">
        <title>The Natural Products Discovery Center: Release of the First 8490 Sequenced Strains for Exploring Actinobacteria Biosynthetic Diversity.</title>
        <authorList>
            <person name="Kalkreuter E."/>
            <person name="Kautsar S.A."/>
            <person name="Yang D."/>
            <person name="Bader C.D."/>
            <person name="Teijaro C.N."/>
            <person name="Fluegel L."/>
            <person name="Davis C.M."/>
            <person name="Simpson J.R."/>
            <person name="Lauterbach L."/>
            <person name="Steele A.D."/>
            <person name="Gui C."/>
            <person name="Meng S."/>
            <person name="Li G."/>
            <person name="Viehrig K."/>
            <person name="Ye F."/>
            <person name="Su P."/>
            <person name="Kiefer A.F."/>
            <person name="Nichols A."/>
            <person name="Cepeda A.J."/>
            <person name="Yan W."/>
            <person name="Fan B."/>
            <person name="Jiang Y."/>
            <person name="Adhikari A."/>
            <person name="Zheng C.-J."/>
            <person name="Schuster L."/>
            <person name="Cowan T.M."/>
            <person name="Smanski M.J."/>
            <person name="Chevrette M.G."/>
            <person name="De Carvalho L.P.S."/>
            <person name="Shen B."/>
        </authorList>
    </citation>
    <scope>NUCLEOTIDE SEQUENCE [LARGE SCALE GENOMIC DNA]</scope>
    <source>
        <strain evidence="2 3">NPDC000632</strain>
    </source>
</reference>